<proteinExistence type="predicted"/>
<dbReference type="EMBL" id="BKCJ010003826">
    <property type="protein sequence ID" value="GEU57411.1"/>
    <property type="molecule type" value="Genomic_DNA"/>
</dbReference>
<dbReference type="AlphaFoldDB" id="A0A6L2L6F6"/>
<organism evidence="1">
    <name type="scientific">Tanacetum cinerariifolium</name>
    <name type="common">Dalmatian daisy</name>
    <name type="synonym">Chrysanthemum cinerariifolium</name>
    <dbReference type="NCBI Taxonomy" id="118510"/>
    <lineage>
        <taxon>Eukaryota</taxon>
        <taxon>Viridiplantae</taxon>
        <taxon>Streptophyta</taxon>
        <taxon>Embryophyta</taxon>
        <taxon>Tracheophyta</taxon>
        <taxon>Spermatophyta</taxon>
        <taxon>Magnoliopsida</taxon>
        <taxon>eudicotyledons</taxon>
        <taxon>Gunneridae</taxon>
        <taxon>Pentapetalae</taxon>
        <taxon>asterids</taxon>
        <taxon>campanulids</taxon>
        <taxon>Asterales</taxon>
        <taxon>Asteraceae</taxon>
        <taxon>Asteroideae</taxon>
        <taxon>Anthemideae</taxon>
        <taxon>Anthemidinae</taxon>
        <taxon>Tanacetum</taxon>
    </lineage>
</organism>
<evidence type="ECO:0000313" key="1">
    <source>
        <dbReference type="EMBL" id="GEU57411.1"/>
    </source>
</evidence>
<reference evidence="1" key="1">
    <citation type="journal article" date="2019" name="Sci. Rep.">
        <title>Draft genome of Tanacetum cinerariifolium, the natural source of mosquito coil.</title>
        <authorList>
            <person name="Yamashiro T."/>
            <person name="Shiraishi A."/>
            <person name="Satake H."/>
            <person name="Nakayama K."/>
        </authorList>
    </citation>
    <scope>NUCLEOTIDE SEQUENCE</scope>
</reference>
<comment type="caution">
    <text evidence="1">The sequence shown here is derived from an EMBL/GenBank/DDBJ whole genome shotgun (WGS) entry which is preliminary data.</text>
</comment>
<sequence length="451" mass="52649">MLDIEEYTYTVDMFRVTLYFPVETLENSFVIPVNIQTIEAFMNMVGYQCVVDRVSAFYTKNLVQPWQKMFKVFNRRLRTRTSRHDQTKINILQLFHDVINRTNVDYAALLWIDEDYHSIKDDIPLVSVYTTKNVLVRGMLISNEFLTEEICATDDFKEYETVFVGVDVLMNQPQLKLDDEDIEKMVEGEGDEESCASAFADYMNNDDVDYSGTKIELKSHKKYPKNVTDDDEEIKKEKTYKDIEKEKNIDDIEKTDEVVKEKFFEELTATVSPTTATTSKDSSTSKHKKKIYFIQDEDSSRKYCWQIREVLDHCNKVVPKMAFAKTNEMIQEEMPRLMLILLKGEKHGEKIFWTTKENEKKKSFVNERPILPTLKRLTTQCRKVNEHLVDEEIKKMVEGTENVYICEPVSSILNSQNDPGTSLDLGSYKESLEVEITVVVQPINVNEEEEE</sequence>
<gene>
    <name evidence="1" type="ORF">Tci_029389</name>
</gene>
<accession>A0A6L2L6F6</accession>
<protein>
    <submittedName>
        <fullName evidence="1">Uncharacterized protein</fullName>
    </submittedName>
</protein>
<name>A0A6L2L6F6_TANCI</name>